<dbReference type="Gene3D" id="1.10.10.2130">
    <property type="entry name" value="DEAH helicase family, winged-helix domain"/>
    <property type="match status" value="1"/>
</dbReference>
<dbReference type="GO" id="GO:0003724">
    <property type="term" value="F:RNA helicase activity"/>
    <property type="evidence" value="ECO:0007669"/>
    <property type="project" value="UniProtKB-EC"/>
</dbReference>
<evidence type="ECO:0000256" key="2">
    <source>
        <dbReference type="ARBA" id="ARBA00022741"/>
    </source>
</evidence>
<dbReference type="Proteomes" id="UP000266673">
    <property type="component" value="Unassembled WGS sequence"/>
</dbReference>
<dbReference type="PANTHER" id="PTHR18934">
    <property type="entry name" value="ATP-DEPENDENT RNA HELICASE"/>
    <property type="match status" value="1"/>
</dbReference>
<evidence type="ECO:0000313" key="9">
    <source>
        <dbReference type="Proteomes" id="UP000266673"/>
    </source>
</evidence>
<keyword evidence="9" id="KW-1185">Reference proteome</keyword>
<dbReference type="OrthoDB" id="10253254at2759"/>
<gene>
    <name evidence="8" type="ORF">C2G38_1903666</name>
    <name evidence="7" type="ORF">C2G38_1911391</name>
</gene>
<dbReference type="SUPFAM" id="SSF52540">
    <property type="entry name" value="P-loop containing nucleoside triphosphate hydrolases"/>
    <property type="match status" value="1"/>
</dbReference>
<proteinExistence type="predicted"/>
<protein>
    <recommendedName>
        <fullName evidence="1">RNA helicase</fullName>
        <ecNumber evidence="1">3.6.4.13</ecNumber>
    </recommendedName>
</protein>
<feature type="non-terminal residue" evidence="8">
    <location>
        <position position="1"/>
    </location>
</feature>
<dbReference type="GO" id="GO:0005524">
    <property type="term" value="F:ATP binding"/>
    <property type="evidence" value="ECO:0007669"/>
    <property type="project" value="UniProtKB-KW"/>
</dbReference>
<dbReference type="AlphaFoldDB" id="A0A397V364"/>
<reference evidence="8 9" key="1">
    <citation type="submission" date="2018-06" db="EMBL/GenBank/DDBJ databases">
        <title>Comparative genomics reveals the genomic features of Rhizophagus irregularis, R. cerebriforme, R. diaphanum and Gigaspora rosea, and their symbiotic lifestyle signature.</title>
        <authorList>
            <person name="Morin E."/>
            <person name="San Clemente H."/>
            <person name="Chen E.C.H."/>
            <person name="De La Providencia I."/>
            <person name="Hainaut M."/>
            <person name="Kuo A."/>
            <person name="Kohler A."/>
            <person name="Murat C."/>
            <person name="Tang N."/>
            <person name="Roy S."/>
            <person name="Loubradou J."/>
            <person name="Henrissat B."/>
            <person name="Grigoriev I.V."/>
            <person name="Corradi N."/>
            <person name="Roux C."/>
            <person name="Martin F.M."/>
        </authorList>
    </citation>
    <scope>NUCLEOTIDE SEQUENCE [LARGE SCALE GENOMIC DNA]</scope>
    <source>
        <strain evidence="8 9">DAOM 194757</strain>
    </source>
</reference>
<keyword evidence="5" id="KW-0067">ATP-binding</keyword>
<evidence type="ECO:0000256" key="5">
    <source>
        <dbReference type="ARBA" id="ARBA00022840"/>
    </source>
</evidence>
<dbReference type="GO" id="GO:0003723">
    <property type="term" value="F:RNA binding"/>
    <property type="evidence" value="ECO:0007669"/>
    <property type="project" value="TreeGrafter"/>
</dbReference>
<accession>A0A397V364</accession>
<evidence type="ECO:0000256" key="3">
    <source>
        <dbReference type="ARBA" id="ARBA00022801"/>
    </source>
</evidence>
<keyword evidence="3" id="KW-0378">Hydrolase</keyword>
<evidence type="ECO:0000313" key="8">
    <source>
        <dbReference type="EMBL" id="RIB16964.1"/>
    </source>
</evidence>
<organism evidence="8 9">
    <name type="scientific">Gigaspora rosea</name>
    <dbReference type="NCBI Taxonomy" id="44941"/>
    <lineage>
        <taxon>Eukaryota</taxon>
        <taxon>Fungi</taxon>
        <taxon>Fungi incertae sedis</taxon>
        <taxon>Mucoromycota</taxon>
        <taxon>Glomeromycotina</taxon>
        <taxon>Glomeromycetes</taxon>
        <taxon>Diversisporales</taxon>
        <taxon>Gigasporaceae</taxon>
        <taxon>Gigaspora</taxon>
    </lineage>
</organism>
<dbReference type="InterPro" id="IPR042035">
    <property type="entry name" value="DEAH_win-hel_dom"/>
</dbReference>
<feature type="non-terminal residue" evidence="8">
    <location>
        <position position="59"/>
    </location>
</feature>
<dbReference type="InterPro" id="IPR027417">
    <property type="entry name" value="P-loop_NTPase"/>
</dbReference>
<dbReference type="FunFam" id="1.10.10.2130:FF:000001">
    <property type="entry name" value="Pre-mRNA-splicing factor ATP-dependent RNA helicase"/>
    <property type="match status" value="1"/>
</dbReference>
<dbReference type="PANTHER" id="PTHR18934:SF83">
    <property type="entry name" value="PRE-MRNA-SPLICING FACTOR ATP-DEPENDENT RNA HELICASE DHX16"/>
    <property type="match status" value="1"/>
</dbReference>
<dbReference type="STRING" id="44941.A0A397V364"/>
<dbReference type="EMBL" id="QKWP01000640">
    <property type="protein sequence ID" value="RIB16964.1"/>
    <property type="molecule type" value="Genomic_DNA"/>
</dbReference>
<dbReference type="GO" id="GO:0016787">
    <property type="term" value="F:hydrolase activity"/>
    <property type="evidence" value="ECO:0007669"/>
    <property type="project" value="UniProtKB-KW"/>
</dbReference>
<keyword evidence="4" id="KW-0347">Helicase</keyword>
<dbReference type="GO" id="GO:0071013">
    <property type="term" value="C:catalytic step 2 spliceosome"/>
    <property type="evidence" value="ECO:0007669"/>
    <property type="project" value="TreeGrafter"/>
</dbReference>
<evidence type="ECO:0000256" key="6">
    <source>
        <dbReference type="ARBA" id="ARBA00047984"/>
    </source>
</evidence>
<name>A0A397V364_9GLOM</name>
<sequence length="59" mass="6918">GHCFQLYTQHAFHNELEENTVPEVQRTNLANVVLMLKSIGIHNVMRFKFMDPPHEQTLI</sequence>
<comment type="catalytic activity">
    <reaction evidence="6">
        <text>ATP + H2O = ADP + phosphate + H(+)</text>
        <dbReference type="Rhea" id="RHEA:13065"/>
        <dbReference type="ChEBI" id="CHEBI:15377"/>
        <dbReference type="ChEBI" id="CHEBI:15378"/>
        <dbReference type="ChEBI" id="CHEBI:30616"/>
        <dbReference type="ChEBI" id="CHEBI:43474"/>
        <dbReference type="ChEBI" id="CHEBI:456216"/>
        <dbReference type="EC" id="3.6.4.13"/>
    </reaction>
</comment>
<evidence type="ECO:0000256" key="1">
    <source>
        <dbReference type="ARBA" id="ARBA00012552"/>
    </source>
</evidence>
<keyword evidence="2" id="KW-0547">Nucleotide-binding</keyword>
<comment type="caution">
    <text evidence="8">The sequence shown here is derived from an EMBL/GenBank/DDBJ whole genome shotgun (WGS) entry which is preliminary data.</text>
</comment>
<evidence type="ECO:0000256" key="4">
    <source>
        <dbReference type="ARBA" id="ARBA00022806"/>
    </source>
</evidence>
<evidence type="ECO:0000313" key="7">
    <source>
        <dbReference type="EMBL" id="RIB16962.1"/>
    </source>
</evidence>
<dbReference type="EMBL" id="QKWP01000640">
    <property type="protein sequence ID" value="RIB16962.1"/>
    <property type="molecule type" value="Genomic_DNA"/>
</dbReference>
<dbReference type="EC" id="3.6.4.13" evidence="1"/>